<evidence type="ECO:0000259" key="4">
    <source>
        <dbReference type="PROSITE" id="PS51186"/>
    </source>
</evidence>
<feature type="domain" description="N-acetyltransferase" evidence="4">
    <location>
        <begin position="16"/>
        <end position="164"/>
    </location>
</feature>
<dbReference type="PROSITE" id="PS51186">
    <property type="entry name" value="GNAT"/>
    <property type="match status" value="1"/>
</dbReference>
<dbReference type="GO" id="GO:0031417">
    <property type="term" value="C:NatC complex"/>
    <property type="evidence" value="ECO:0007669"/>
    <property type="project" value="TreeGrafter"/>
</dbReference>
<dbReference type="GO" id="GO:0004596">
    <property type="term" value="F:protein-N-terminal amino-acid acetyltransferase activity"/>
    <property type="evidence" value="ECO:0007669"/>
    <property type="project" value="InterPro"/>
</dbReference>
<dbReference type="EMBL" id="CP063130">
    <property type="protein sequence ID" value="QOU18204.1"/>
    <property type="molecule type" value="Genomic_DNA"/>
</dbReference>
<organism evidence="5 6">
    <name type="scientific">Dekkera bruxellensis</name>
    <name type="common">Brettanomyces custersii</name>
    <dbReference type="NCBI Taxonomy" id="5007"/>
    <lineage>
        <taxon>Eukaryota</taxon>
        <taxon>Fungi</taxon>
        <taxon>Dikarya</taxon>
        <taxon>Ascomycota</taxon>
        <taxon>Saccharomycotina</taxon>
        <taxon>Pichiomycetes</taxon>
        <taxon>Pichiales</taxon>
        <taxon>Pichiaceae</taxon>
        <taxon>Brettanomyces</taxon>
    </lineage>
</organism>
<dbReference type="InterPro" id="IPR000182">
    <property type="entry name" value="GNAT_dom"/>
</dbReference>
<reference evidence="5" key="1">
    <citation type="submission" date="2020-10" db="EMBL/GenBank/DDBJ databases">
        <authorList>
            <person name="Palmer J.M."/>
        </authorList>
    </citation>
    <scope>NUCLEOTIDE SEQUENCE</scope>
    <source>
        <strain evidence="5">UCD 2041</strain>
    </source>
</reference>
<dbReference type="OrthoDB" id="249099at2759"/>
<proteinExistence type="inferred from homology"/>
<dbReference type="Proteomes" id="UP000663131">
    <property type="component" value="Chromosome 2"/>
</dbReference>
<keyword evidence="1" id="KW-0808">Transferase</keyword>
<evidence type="ECO:0000256" key="2">
    <source>
        <dbReference type="ARBA" id="ARBA00023315"/>
    </source>
</evidence>
<name>A0A871R129_DEKBR</name>
<dbReference type="KEGG" id="bbrx:BRETT_005266"/>
<dbReference type="InterPro" id="IPR016181">
    <property type="entry name" value="Acyl_CoA_acyltransferase"/>
</dbReference>
<dbReference type="Gene3D" id="3.40.630.30">
    <property type="match status" value="1"/>
</dbReference>
<dbReference type="CDD" id="cd04301">
    <property type="entry name" value="NAT_SF"/>
    <property type="match status" value="1"/>
</dbReference>
<dbReference type="AlphaFoldDB" id="A0A871R129"/>
<dbReference type="PANTHER" id="PTHR45896">
    <property type="entry name" value="N-ALPHA-ACETYLTRANSFERASE 30"/>
    <property type="match status" value="1"/>
</dbReference>
<comment type="similarity">
    <text evidence="3">Belongs to the acetyltransferase family. MAK3 subfamily.</text>
</comment>
<dbReference type="InterPro" id="IPR044542">
    <property type="entry name" value="NAA30-like"/>
</dbReference>
<evidence type="ECO:0000256" key="1">
    <source>
        <dbReference type="ARBA" id="ARBA00022679"/>
    </source>
</evidence>
<gene>
    <name evidence="5" type="ORF">BRETT_005266</name>
</gene>
<reference evidence="5" key="2">
    <citation type="journal article" name="BMC Genomics">
        <title>New genome assemblies reveal patterns of domestication and adaptation across Brettanomyces (Dekkera) species.</title>
        <authorList>
            <person name="Roach M.J."/>
            <person name="Borneman A.R."/>
        </authorList>
    </citation>
    <scope>NUCLEOTIDE SEQUENCE</scope>
    <source>
        <strain evidence="5">UCD 2041</strain>
    </source>
</reference>
<dbReference type="SUPFAM" id="SSF55729">
    <property type="entry name" value="Acyl-CoA N-acyltransferases (Nat)"/>
    <property type="match status" value="1"/>
</dbReference>
<evidence type="ECO:0000313" key="5">
    <source>
        <dbReference type="EMBL" id="QOU18204.1"/>
    </source>
</evidence>
<dbReference type="RefSeq" id="XP_041134698.1">
    <property type="nucleotide sequence ID" value="XM_041283746.1"/>
</dbReference>
<protein>
    <recommendedName>
        <fullName evidence="4">N-acetyltransferase domain-containing protein</fullName>
    </recommendedName>
</protein>
<evidence type="ECO:0000313" key="6">
    <source>
        <dbReference type="Proteomes" id="UP000663131"/>
    </source>
</evidence>
<accession>A0A871R129</accession>
<dbReference type="PANTHER" id="PTHR45896:SF1">
    <property type="entry name" value="N-ALPHA-ACETYLTRANSFERASE 30"/>
    <property type="match status" value="1"/>
</dbReference>
<keyword evidence="2" id="KW-0012">Acyltransferase</keyword>
<dbReference type="Pfam" id="PF00583">
    <property type="entry name" value="Acetyltransf_1"/>
    <property type="match status" value="1"/>
</dbReference>
<evidence type="ECO:0000256" key="3">
    <source>
        <dbReference type="ARBA" id="ARBA00024025"/>
    </source>
</evidence>
<sequence>MNLKIEYSALSLDTSKRNRKEIDQDIEAVELLINKHLSEPYSVYVYRFFLNNWPELCLMAKCGGKLVGSIISKVETHRDVRLRGYIGMLAVEEKFRGRGIAKKLIGKSLDIMIAKGCDEIILETEVVNKKALRLYEGFGFVRVKRLYRYYMNKHDAYRLILPITKKACIRGSFLTPIPPKERIEAKY</sequence>
<dbReference type="GeneID" id="64577189"/>